<dbReference type="InterPro" id="IPR026392">
    <property type="entry name" value="Exo/Archaeosortase_dom"/>
</dbReference>
<keyword evidence="3" id="KW-0645">Protease</keyword>
<feature type="transmembrane region" description="Helical" evidence="8">
    <location>
        <begin position="87"/>
        <end position="113"/>
    </location>
</feature>
<evidence type="ECO:0000256" key="5">
    <source>
        <dbReference type="ARBA" id="ARBA00022801"/>
    </source>
</evidence>
<feature type="transmembrane region" description="Helical" evidence="8">
    <location>
        <begin position="57"/>
        <end position="75"/>
    </location>
</feature>
<dbReference type="NCBIfam" id="TIGR04178">
    <property type="entry name" value="exo_archaeo"/>
    <property type="match status" value="1"/>
</dbReference>
<dbReference type="Pfam" id="PF09721">
    <property type="entry name" value="Exosortase_EpsH"/>
    <property type="match status" value="1"/>
</dbReference>
<feature type="transmembrane region" description="Helical" evidence="8">
    <location>
        <begin position="237"/>
        <end position="258"/>
    </location>
</feature>
<dbReference type="GO" id="GO:0006508">
    <property type="term" value="P:proteolysis"/>
    <property type="evidence" value="ECO:0007669"/>
    <property type="project" value="UniProtKB-KW"/>
</dbReference>
<keyword evidence="2" id="KW-1003">Cell membrane</keyword>
<feature type="transmembrane region" description="Helical" evidence="8">
    <location>
        <begin position="168"/>
        <end position="191"/>
    </location>
</feature>
<evidence type="ECO:0000256" key="7">
    <source>
        <dbReference type="ARBA" id="ARBA00023136"/>
    </source>
</evidence>
<evidence type="ECO:0000256" key="4">
    <source>
        <dbReference type="ARBA" id="ARBA00022692"/>
    </source>
</evidence>
<keyword evidence="6 8" id="KW-1133">Transmembrane helix</keyword>
<dbReference type="KEGG" id="tcq:TIRI35C_0162"/>
<keyword evidence="5" id="KW-0378">Hydrolase</keyword>
<evidence type="ECO:0000256" key="8">
    <source>
        <dbReference type="SAM" id="Phobius"/>
    </source>
</evidence>
<keyword evidence="7 8" id="KW-0472">Membrane</keyword>
<organism evidence="9 10">
    <name type="scientific">Thermococcus camini</name>
    <dbReference type="NCBI Taxonomy" id="2016373"/>
    <lineage>
        <taxon>Archaea</taxon>
        <taxon>Methanobacteriati</taxon>
        <taxon>Methanobacteriota</taxon>
        <taxon>Thermococci</taxon>
        <taxon>Thermococcales</taxon>
        <taxon>Thermococcaceae</taxon>
        <taxon>Thermococcus</taxon>
    </lineage>
</organism>
<protein>
    <recommendedName>
        <fullName evidence="11">Exosortase/archaeosortase family protein</fullName>
    </recommendedName>
</protein>
<evidence type="ECO:0000256" key="6">
    <source>
        <dbReference type="ARBA" id="ARBA00022989"/>
    </source>
</evidence>
<proteinExistence type="predicted"/>
<evidence type="ECO:0000256" key="2">
    <source>
        <dbReference type="ARBA" id="ARBA00022475"/>
    </source>
</evidence>
<keyword evidence="10" id="KW-1185">Reference proteome</keyword>
<feature type="transmembrane region" description="Helical" evidence="8">
    <location>
        <begin position="29"/>
        <end position="45"/>
    </location>
</feature>
<dbReference type="GO" id="GO:0008233">
    <property type="term" value="F:peptidase activity"/>
    <property type="evidence" value="ECO:0007669"/>
    <property type="project" value="UniProtKB-KW"/>
</dbReference>
<dbReference type="GeneID" id="58917894"/>
<reference evidence="9 10" key="1">
    <citation type="submission" date="2020-09" db="EMBL/GenBank/DDBJ databases">
        <authorList>
            <person name="Courtine D."/>
        </authorList>
    </citation>
    <scope>NUCLEOTIDE SEQUENCE [LARGE SCALE GENOMIC DNA]</scope>
    <source>
        <strain evidence="9 10">IRI35c</strain>
    </source>
</reference>
<name>A0A7G2D4X0_9EURY</name>
<evidence type="ECO:0000313" key="9">
    <source>
        <dbReference type="EMBL" id="CAD5243316.1"/>
    </source>
</evidence>
<evidence type="ECO:0000313" key="10">
    <source>
        <dbReference type="Proteomes" id="UP000516304"/>
    </source>
</evidence>
<dbReference type="AlphaFoldDB" id="A0A7G2D4X0"/>
<keyword evidence="4 8" id="KW-0812">Transmembrane</keyword>
<comment type="subcellular location">
    <subcellularLocation>
        <location evidence="1">Cell membrane</location>
        <topology evidence="1">Multi-pass membrane protein</topology>
    </subcellularLocation>
</comment>
<evidence type="ECO:0000256" key="1">
    <source>
        <dbReference type="ARBA" id="ARBA00004651"/>
    </source>
</evidence>
<evidence type="ECO:0000256" key="3">
    <source>
        <dbReference type="ARBA" id="ARBA00022670"/>
    </source>
</evidence>
<dbReference type="Proteomes" id="UP000516304">
    <property type="component" value="Chromosome TIRI35C"/>
</dbReference>
<dbReference type="RefSeq" id="WP_188201387.1">
    <property type="nucleotide sequence ID" value="NZ_LR881183.1"/>
</dbReference>
<dbReference type="GO" id="GO:0005886">
    <property type="term" value="C:plasma membrane"/>
    <property type="evidence" value="ECO:0007669"/>
    <property type="project" value="UniProtKB-SubCell"/>
</dbReference>
<sequence length="269" mass="29795">MRRSEGFLIFSLALTGALFAITRTPPVLYFGLIYAIITFTIRERLEPREPSWKDPVIWTGAFLVGISPVFMIFKWGPDPSPSTFQALLLIGVSIILFKVRTVIIPISVAGIEVALAALTRSDIGVNILDRSSNLFVDATSHLVRGLIYLFDVPIAMNGNVAVVRNSVVIIGSGCSGLDAFVLYLLASLLLIYLRKSRGREAALLLLGALGIIPLNAVRIFTLLVIGYHSGISFLELFHSHLGDLMFVAYVFLYWWWVIKHRGKESSDKN</sequence>
<dbReference type="EMBL" id="LR881183">
    <property type="protein sequence ID" value="CAD5243316.1"/>
    <property type="molecule type" value="Genomic_DNA"/>
</dbReference>
<accession>A0A7G2D4X0</accession>
<evidence type="ECO:0008006" key="11">
    <source>
        <dbReference type="Google" id="ProtNLM"/>
    </source>
</evidence>
<dbReference type="InterPro" id="IPR019127">
    <property type="entry name" value="Exosortase"/>
</dbReference>
<feature type="transmembrane region" description="Helical" evidence="8">
    <location>
        <begin position="203"/>
        <end position="225"/>
    </location>
</feature>
<gene>
    <name evidence="9" type="ORF">TIRI35C_0162</name>
</gene>